<dbReference type="GO" id="GO:0005739">
    <property type="term" value="C:mitochondrion"/>
    <property type="evidence" value="ECO:0007669"/>
    <property type="project" value="TreeGrafter"/>
</dbReference>
<keyword evidence="3" id="KW-0479">Metal-binding</keyword>
<reference evidence="9 10" key="1">
    <citation type="journal article" date="2013" name="BMC Genomics">
        <title>Reconstruction of the lipid metabolism for the microalga Monoraphidium neglectum from its genome sequence reveals characteristics suitable for biofuel production.</title>
        <authorList>
            <person name="Bogen C."/>
            <person name="Al-Dilaimi A."/>
            <person name="Albersmeier A."/>
            <person name="Wichmann J."/>
            <person name="Grundmann M."/>
            <person name="Rupp O."/>
            <person name="Lauersen K.J."/>
            <person name="Blifernez-Klassen O."/>
            <person name="Kalinowski J."/>
            <person name="Goesmann A."/>
            <person name="Mussgnug J.H."/>
            <person name="Kruse O."/>
        </authorList>
    </citation>
    <scope>NUCLEOTIDE SEQUENCE [LARGE SCALE GENOMIC DNA]</scope>
    <source>
        <strain evidence="9 10">SAG 48.87</strain>
    </source>
</reference>
<dbReference type="InterPro" id="IPR011765">
    <property type="entry name" value="Pept_M16_N"/>
</dbReference>
<evidence type="ECO:0000313" key="9">
    <source>
        <dbReference type="EMBL" id="KIZ01680.1"/>
    </source>
</evidence>
<dbReference type="RefSeq" id="XP_013900699.1">
    <property type="nucleotide sequence ID" value="XM_014045245.1"/>
</dbReference>
<dbReference type="EMBL" id="KK101225">
    <property type="protein sequence ID" value="KIZ01680.1"/>
    <property type="molecule type" value="Genomic_DNA"/>
</dbReference>
<evidence type="ECO:0000256" key="6">
    <source>
        <dbReference type="ARBA" id="ARBA00023049"/>
    </source>
</evidence>
<sequence>MPLNKQDTNYQFDVNADSLEPALDRFAQFFICPLISADGVEREIKAVDSEHGKNLVADAWRQHQLAKHTANKGHPYAKFFTGNLETLMTAPTAAGVDVRARVAEFHARHYSANLMRLAVYGKETLDELEAMVRSQFGAVANNNLPVPSFPEDVFLSEHLGCLLRVVPVREGHVLQMDWDTPPTDKLYKQPFPLLSSPY</sequence>
<dbReference type="AlphaFoldDB" id="A0A0D2MEX7"/>
<accession>A0A0D2MEX7</accession>
<dbReference type="Pfam" id="PF05193">
    <property type="entry name" value="Peptidase_M16_C"/>
    <property type="match status" value="1"/>
</dbReference>
<proteinExistence type="inferred from homology"/>
<dbReference type="GO" id="GO:0004222">
    <property type="term" value="F:metalloendopeptidase activity"/>
    <property type="evidence" value="ECO:0007669"/>
    <property type="project" value="UniProtKB-EC"/>
</dbReference>
<name>A0A0D2MEX7_9CHLO</name>
<dbReference type="Pfam" id="PF00675">
    <property type="entry name" value="Peptidase_M16"/>
    <property type="match status" value="1"/>
</dbReference>
<comment type="similarity">
    <text evidence="1">Belongs to the peptidase M16 family.</text>
</comment>
<dbReference type="InterPro" id="IPR007863">
    <property type="entry name" value="Peptidase_M16_C"/>
</dbReference>
<dbReference type="EC" id="3.4.24.56" evidence="9"/>
<dbReference type="PANTHER" id="PTHR43690:SF18">
    <property type="entry name" value="INSULIN-DEGRADING ENZYME-RELATED"/>
    <property type="match status" value="1"/>
</dbReference>
<dbReference type="GO" id="GO:0051603">
    <property type="term" value="P:proteolysis involved in protein catabolic process"/>
    <property type="evidence" value="ECO:0007669"/>
    <property type="project" value="TreeGrafter"/>
</dbReference>
<dbReference type="InterPro" id="IPR011249">
    <property type="entry name" value="Metalloenz_LuxS/M16"/>
</dbReference>
<evidence type="ECO:0000259" key="8">
    <source>
        <dbReference type="Pfam" id="PF05193"/>
    </source>
</evidence>
<keyword evidence="5" id="KW-0862">Zinc</keyword>
<organism evidence="9 10">
    <name type="scientific">Monoraphidium neglectum</name>
    <dbReference type="NCBI Taxonomy" id="145388"/>
    <lineage>
        <taxon>Eukaryota</taxon>
        <taxon>Viridiplantae</taxon>
        <taxon>Chlorophyta</taxon>
        <taxon>core chlorophytes</taxon>
        <taxon>Chlorophyceae</taxon>
        <taxon>CS clade</taxon>
        <taxon>Sphaeropleales</taxon>
        <taxon>Selenastraceae</taxon>
        <taxon>Monoraphidium</taxon>
    </lineage>
</organism>
<dbReference type="MEROPS" id="M16.A02"/>
<dbReference type="KEGG" id="mng:MNEG_6277"/>
<dbReference type="GeneID" id="25739153"/>
<feature type="domain" description="Peptidase M16 N-terminal" evidence="7">
    <location>
        <begin position="6"/>
        <end position="71"/>
    </location>
</feature>
<dbReference type="InterPro" id="IPR050626">
    <property type="entry name" value="Peptidase_M16"/>
</dbReference>
<keyword evidence="10" id="KW-1185">Reference proteome</keyword>
<dbReference type="GO" id="GO:0046872">
    <property type="term" value="F:metal ion binding"/>
    <property type="evidence" value="ECO:0007669"/>
    <property type="project" value="UniProtKB-KW"/>
</dbReference>
<dbReference type="Proteomes" id="UP000054498">
    <property type="component" value="Unassembled WGS sequence"/>
</dbReference>
<dbReference type="OrthoDB" id="952271at2759"/>
<dbReference type="Gene3D" id="3.30.830.10">
    <property type="entry name" value="Metalloenzyme, LuxS/M16 peptidase-like"/>
    <property type="match status" value="1"/>
</dbReference>
<gene>
    <name evidence="9" type="ORF">MNEG_6277</name>
</gene>
<keyword evidence="6" id="KW-0482">Metalloprotease</keyword>
<protein>
    <submittedName>
        <fullName evidence="9">Insulysin</fullName>
        <ecNumber evidence="9">3.4.24.56</ecNumber>
    </submittedName>
</protein>
<dbReference type="GO" id="GO:0043171">
    <property type="term" value="P:peptide catabolic process"/>
    <property type="evidence" value="ECO:0007669"/>
    <property type="project" value="TreeGrafter"/>
</dbReference>
<evidence type="ECO:0000256" key="5">
    <source>
        <dbReference type="ARBA" id="ARBA00022833"/>
    </source>
</evidence>
<evidence type="ECO:0000256" key="3">
    <source>
        <dbReference type="ARBA" id="ARBA00022723"/>
    </source>
</evidence>
<dbReference type="PANTHER" id="PTHR43690">
    <property type="entry name" value="NARDILYSIN"/>
    <property type="match status" value="1"/>
</dbReference>
<dbReference type="SUPFAM" id="SSF63411">
    <property type="entry name" value="LuxS/MPP-like metallohydrolase"/>
    <property type="match status" value="1"/>
</dbReference>
<feature type="domain" description="Peptidase M16 C-terminal" evidence="8">
    <location>
        <begin position="99"/>
        <end position="187"/>
    </location>
</feature>
<evidence type="ECO:0000259" key="7">
    <source>
        <dbReference type="Pfam" id="PF00675"/>
    </source>
</evidence>
<dbReference type="GO" id="GO:0005829">
    <property type="term" value="C:cytosol"/>
    <property type="evidence" value="ECO:0007669"/>
    <property type="project" value="TreeGrafter"/>
</dbReference>
<evidence type="ECO:0000313" key="10">
    <source>
        <dbReference type="Proteomes" id="UP000054498"/>
    </source>
</evidence>
<dbReference type="STRING" id="145388.A0A0D2MEX7"/>
<evidence type="ECO:0000256" key="4">
    <source>
        <dbReference type="ARBA" id="ARBA00022801"/>
    </source>
</evidence>
<evidence type="ECO:0000256" key="2">
    <source>
        <dbReference type="ARBA" id="ARBA00022670"/>
    </source>
</evidence>
<evidence type="ECO:0000256" key="1">
    <source>
        <dbReference type="ARBA" id="ARBA00007261"/>
    </source>
</evidence>
<keyword evidence="4 9" id="KW-0378">Hydrolase</keyword>
<keyword evidence="2" id="KW-0645">Protease</keyword>